<dbReference type="Pfam" id="PF04101">
    <property type="entry name" value="Glyco_tran_28_C"/>
    <property type="match status" value="1"/>
</dbReference>
<proteinExistence type="predicted"/>
<keyword evidence="3" id="KW-1185">Reference proteome</keyword>
<dbReference type="RefSeq" id="WP_058274766.1">
    <property type="nucleotide sequence ID" value="NZ_CYPS01000057.1"/>
</dbReference>
<accession>A0A0P1EQB6</accession>
<protein>
    <submittedName>
        <fullName evidence="2">Undecaprenyldiphospho-muramoylpentapeptide beta-N-acetylglucosaminyltransferase</fullName>
    </submittedName>
</protein>
<dbReference type="PANTHER" id="PTHR21015">
    <property type="entry name" value="UDP-N-ACETYLGLUCOSAMINE--N-ACETYLMURAMYL-(PENTAPEPTIDE) PYROPHOSPHORYL-UNDECAPRENOL N-ACETYLGLUCOSAMINE TRANSFERASE 1"/>
    <property type="match status" value="1"/>
</dbReference>
<dbReference type="GO" id="GO:0016758">
    <property type="term" value="F:hexosyltransferase activity"/>
    <property type="evidence" value="ECO:0007669"/>
    <property type="project" value="InterPro"/>
</dbReference>
<evidence type="ECO:0000313" key="3">
    <source>
        <dbReference type="Proteomes" id="UP000050786"/>
    </source>
</evidence>
<organism evidence="2 3">
    <name type="scientific">Ruegeria atlantica</name>
    <dbReference type="NCBI Taxonomy" id="81569"/>
    <lineage>
        <taxon>Bacteria</taxon>
        <taxon>Pseudomonadati</taxon>
        <taxon>Pseudomonadota</taxon>
        <taxon>Alphaproteobacteria</taxon>
        <taxon>Rhodobacterales</taxon>
        <taxon>Roseobacteraceae</taxon>
        <taxon>Ruegeria</taxon>
    </lineage>
</organism>
<dbReference type="EMBL" id="CYPS01000057">
    <property type="protein sequence ID" value="CUH44821.1"/>
    <property type="molecule type" value="Genomic_DNA"/>
</dbReference>
<dbReference type="SUPFAM" id="SSF53756">
    <property type="entry name" value="UDP-Glycosyltransferase/glycogen phosphorylase"/>
    <property type="match status" value="1"/>
</dbReference>
<reference evidence="3" key="1">
    <citation type="submission" date="2015-09" db="EMBL/GenBank/DDBJ databases">
        <authorList>
            <person name="Rodrigo-Torres L."/>
            <person name="Arahal D.R."/>
        </authorList>
    </citation>
    <scope>NUCLEOTIDE SEQUENCE [LARGE SCALE GENOMIC DNA]</scope>
    <source>
        <strain evidence="3">CECT 4293</strain>
    </source>
</reference>
<dbReference type="AlphaFoldDB" id="A0A0P1EQB6"/>
<dbReference type="InterPro" id="IPR007235">
    <property type="entry name" value="Glyco_trans_28_C"/>
</dbReference>
<name>A0A0P1EQB6_9RHOB</name>
<evidence type="ECO:0000259" key="1">
    <source>
        <dbReference type="Pfam" id="PF04101"/>
    </source>
</evidence>
<dbReference type="Gene3D" id="3.40.50.2000">
    <property type="entry name" value="Glycogen Phosphorylase B"/>
    <property type="match status" value="1"/>
</dbReference>
<keyword evidence="2" id="KW-0808">Transferase</keyword>
<keyword evidence="2" id="KW-0328">Glycosyltransferase</keyword>
<sequence>MIYVEVGTRSLRSFDTQLIFAEQLAARGFNVCIDADCLPEDAGRGRIYEAAKFLVDPGEIKAQTVFVLGAEEIDDFLLASLRNKQLDPSVPVVATGRFMTQQSYIAAKARLAYSLGREAQVIDLTDFQPRPVLPSTSSPLVADVRPVSRRSKRVVPNVTLVLGSMELDNPETLSCFSRMSSQSGYNLKLIVSGAQNEAIKASPFHDLPTYLYTGLSPLTLANSTDILAMFGNGIAGVRMAAFAVELIATGGVAIDCTDDEVLMSSGAPALLGPKTPFALDGYLTGNVIGNVPQIVEQASKSQWLHTVDISRLETAAGLKPKQRQTEQEKPKTLFFPTNGVGLGHAQRCSIIAREMPDSMTKMFAAFPSCVPLVRREGIDCIPLVQRTNTKTNSDGNDVLTYRRLGAVLQENDTLVFDGGYVFDSVYRVIRERKLSAAWIRRGLWPEGRSRQTMLRRESVFDRVIVPSEAFDELNDAYSYGDHVHYVGPIVRQVEQFAAEKEQLKARLAERFGRDFKQLVVSMLGGGVASDRSAQLQAISGMLEARKDCLHLVVTWPGSTVQPATFGWKNTRVVQTLEATKLCLAADVVISAAGYNSVLEMLYHRIPAIFVPQSAPYLDDQERRATAMADRDLCAAITEREFMKLERTVADWLDHDGAEFYQSALNDFELPKTGAVKAAELLTELGANYDQ</sequence>
<evidence type="ECO:0000313" key="2">
    <source>
        <dbReference type="EMBL" id="CUH44821.1"/>
    </source>
</evidence>
<dbReference type="Proteomes" id="UP000050786">
    <property type="component" value="Unassembled WGS sequence"/>
</dbReference>
<gene>
    <name evidence="2" type="ORF">RUM4293_03727</name>
</gene>
<feature type="domain" description="Glycosyl transferase family 28 C-terminal" evidence="1">
    <location>
        <begin position="578"/>
        <end position="657"/>
    </location>
</feature>
<dbReference type="PANTHER" id="PTHR21015:SF28">
    <property type="entry name" value="SLL1722 PROTEIN"/>
    <property type="match status" value="1"/>
</dbReference>